<dbReference type="InterPro" id="IPR006096">
    <property type="entry name" value="Glu/Leu/Phe/Val/Trp_DH_C"/>
</dbReference>
<evidence type="ECO:0000256" key="3">
    <source>
        <dbReference type="ARBA" id="ARBA00047867"/>
    </source>
</evidence>
<feature type="site" description="Important for catalysis" evidence="8">
    <location>
        <position position="147"/>
    </location>
</feature>
<dbReference type="AlphaFoldDB" id="A0A7J7IJU9"/>
<evidence type="ECO:0000256" key="1">
    <source>
        <dbReference type="ARBA" id="ARBA00006382"/>
    </source>
</evidence>
<dbReference type="GO" id="GO:0006538">
    <property type="term" value="P:L-glutamate catabolic process"/>
    <property type="evidence" value="ECO:0007669"/>
    <property type="project" value="TreeGrafter"/>
</dbReference>
<dbReference type="Proteomes" id="UP000530660">
    <property type="component" value="Unassembled WGS sequence"/>
</dbReference>
<evidence type="ECO:0000256" key="7">
    <source>
        <dbReference type="PIRSR" id="PIRSR000185-2"/>
    </source>
</evidence>
<comment type="similarity">
    <text evidence="1 5 9">Belongs to the Glu/Leu/Phe/Val dehydrogenases family.</text>
</comment>
<organism evidence="11 12">
    <name type="scientific">Cyanidiococcus yangmingshanensis</name>
    <dbReference type="NCBI Taxonomy" id="2690220"/>
    <lineage>
        <taxon>Eukaryota</taxon>
        <taxon>Rhodophyta</taxon>
        <taxon>Bangiophyceae</taxon>
        <taxon>Cyanidiales</taxon>
        <taxon>Cyanidiaceae</taxon>
        <taxon>Cyanidiococcus</taxon>
    </lineage>
</organism>
<comment type="catalytic activity">
    <reaction evidence="3">
        <text>L-glutamate + NAD(+) + H2O = 2-oxoglutarate + NH4(+) + NADH + H(+)</text>
        <dbReference type="Rhea" id="RHEA:15133"/>
        <dbReference type="ChEBI" id="CHEBI:15377"/>
        <dbReference type="ChEBI" id="CHEBI:15378"/>
        <dbReference type="ChEBI" id="CHEBI:16810"/>
        <dbReference type="ChEBI" id="CHEBI:28938"/>
        <dbReference type="ChEBI" id="CHEBI:29985"/>
        <dbReference type="ChEBI" id="CHEBI:57540"/>
        <dbReference type="ChEBI" id="CHEBI:57945"/>
        <dbReference type="EC" id="1.4.1.3"/>
    </reaction>
</comment>
<dbReference type="Pfam" id="PF00208">
    <property type="entry name" value="ELFV_dehydrog"/>
    <property type="match status" value="1"/>
</dbReference>
<feature type="binding site" evidence="7">
    <location>
        <position position="228"/>
    </location>
    <ligand>
        <name>NAD(+)</name>
        <dbReference type="ChEBI" id="CHEBI:57540"/>
    </ligand>
</feature>
<evidence type="ECO:0000256" key="8">
    <source>
        <dbReference type="PIRSR" id="PIRSR000185-3"/>
    </source>
</evidence>
<evidence type="ECO:0000313" key="11">
    <source>
        <dbReference type="EMBL" id="KAF6002979.1"/>
    </source>
</evidence>
<dbReference type="SMART" id="SM00839">
    <property type="entry name" value="ELFV_dehydrog"/>
    <property type="match status" value="1"/>
</dbReference>
<evidence type="ECO:0000256" key="5">
    <source>
        <dbReference type="PIRNR" id="PIRNR000185"/>
    </source>
</evidence>
<dbReference type="PANTHER" id="PTHR11606">
    <property type="entry name" value="GLUTAMATE DEHYDROGENASE"/>
    <property type="match status" value="1"/>
</dbReference>
<keyword evidence="7" id="KW-0520">NAD</keyword>
<dbReference type="SUPFAM" id="SSF51735">
    <property type="entry name" value="NAD(P)-binding Rossmann-fold domains"/>
    <property type="match status" value="1"/>
</dbReference>
<feature type="active site" description="Proton donor" evidence="6">
    <location>
        <position position="107"/>
    </location>
</feature>
<dbReference type="SUPFAM" id="SSF53223">
    <property type="entry name" value="Aminoacid dehydrogenase-like, N-terminal domain"/>
    <property type="match status" value="1"/>
</dbReference>
<evidence type="ECO:0000256" key="4">
    <source>
        <dbReference type="ARBA" id="ARBA00048577"/>
    </source>
</evidence>
<dbReference type="InterPro" id="IPR006095">
    <property type="entry name" value="Glu/Leu/Phe/Val/Trp_DH"/>
</dbReference>
<accession>A0A7J7IJU9</accession>
<dbReference type="Pfam" id="PF02812">
    <property type="entry name" value="ELFV_dehydrog_N"/>
    <property type="match status" value="1"/>
</dbReference>
<evidence type="ECO:0000313" key="12">
    <source>
        <dbReference type="Proteomes" id="UP000530660"/>
    </source>
</evidence>
<dbReference type="Gene3D" id="3.40.50.10860">
    <property type="entry name" value="Leucine Dehydrogenase, chain A, domain 1"/>
    <property type="match status" value="1"/>
</dbReference>
<dbReference type="InterPro" id="IPR033524">
    <property type="entry name" value="Glu/Leu/Phe/Val_DH_AS"/>
</dbReference>
<feature type="binding site" evidence="7">
    <location>
        <position position="192"/>
    </location>
    <ligand>
        <name>NAD(+)</name>
        <dbReference type="ChEBI" id="CHEBI:57540"/>
    </ligand>
</feature>
<name>A0A7J7IJU9_9RHOD</name>
<feature type="binding site" evidence="7">
    <location>
        <position position="71"/>
    </location>
    <ligand>
        <name>substrate</name>
    </ligand>
</feature>
<dbReference type="PANTHER" id="PTHR11606:SF13">
    <property type="entry name" value="GLUTAMATE DEHYDROGENASE 1, MITOCHONDRIAL"/>
    <property type="match status" value="1"/>
</dbReference>
<dbReference type="InterPro" id="IPR006097">
    <property type="entry name" value="Glu/Leu/Phe/Val/Trp_DH_dimer"/>
</dbReference>
<proteinExistence type="inferred from homology"/>
<sequence length="438" mass="47183">MDAETDSKLKDALKNLDRAGKIAGIDPEVLALLSNPKEALTTSVPVRLDTGKLQIFRGYRVRWSDARGPTKGGIRFHPSVCMDEVSALAFWMTFKCAVANLPFGGAKGGVACDPRALSPTELERLSRSYGRSISLVIGPDRDIPAPDVYTNARVMGWIMEEYELTQGGTRQPAVITGKAVAQGGSLGRDDATGRGAYYLIKEMASRTHRELLAPADGLVTVAVHGFGNAGQHIARFLHLDGKFRVVAVCDSRSGVYCAAGLDIDRCIEVKSDQGILDAARIGGGATSIEPAALLLLDVHLLIPAAIENVIDLQNVGQVRARLVVEVANGPVTMDADRELAKRSIDVIPDILANAGGVIVSYFEWVQSRTGNWWSAEQVHERLQAKIASEFRTLVQVLKTIRERGHAGLDGSLGTLTFRDAAYCARATTDRCGYSGNGW</sequence>
<dbReference type="PRINTS" id="PR00082">
    <property type="entry name" value="GLFDHDRGNASE"/>
</dbReference>
<comment type="catalytic activity">
    <reaction evidence="4">
        <text>L-glutamate + NADP(+) + H2O = 2-oxoglutarate + NH4(+) + NADPH + H(+)</text>
        <dbReference type="Rhea" id="RHEA:11612"/>
        <dbReference type="ChEBI" id="CHEBI:15377"/>
        <dbReference type="ChEBI" id="CHEBI:15378"/>
        <dbReference type="ChEBI" id="CHEBI:16810"/>
        <dbReference type="ChEBI" id="CHEBI:28938"/>
        <dbReference type="ChEBI" id="CHEBI:29985"/>
        <dbReference type="ChEBI" id="CHEBI:57783"/>
        <dbReference type="ChEBI" id="CHEBI:58349"/>
        <dbReference type="EC" id="1.4.1.3"/>
    </reaction>
</comment>
<evidence type="ECO:0000256" key="6">
    <source>
        <dbReference type="PIRSR" id="PIRSR000185-1"/>
    </source>
</evidence>
<evidence type="ECO:0000256" key="2">
    <source>
        <dbReference type="ARBA" id="ARBA00023002"/>
    </source>
</evidence>
<feature type="domain" description="Glutamate/phenylalanine/leucine/valine/L-tryptophan dehydrogenase C-terminal" evidence="10">
    <location>
        <begin position="185"/>
        <end position="431"/>
    </location>
</feature>
<dbReference type="OrthoDB" id="5548606at2759"/>
<keyword evidence="2 5" id="KW-0560">Oxidoreductase</keyword>
<dbReference type="PROSITE" id="PS00074">
    <property type="entry name" value="GLFV_DEHYDROGENASE"/>
    <property type="match status" value="1"/>
</dbReference>
<comment type="caution">
    <text evidence="11">The sequence shown here is derived from an EMBL/GenBank/DDBJ whole genome shotgun (WGS) entry which is preliminary data.</text>
</comment>
<keyword evidence="12" id="KW-1185">Reference proteome</keyword>
<protein>
    <recommendedName>
        <fullName evidence="5">Glutamate dehydrogenase</fullName>
    </recommendedName>
</protein>
<dbReference type="GO" id="GO:0004352">
    <property type="term" value="F:glutamate dehydrogenase (NAD+) activity"/>
    <property type="evidence" value="ECO:0007669"/>
    <property type="project" value="TreeGrafter"/>
</dbReference>
<dbReference type="InterPro" id="IPR046346">
    <property type="entry name" value="Aminoacid_DH-like_N_sf"/>
</dbReference>
<gene>
    <name evidence="11" type="ORF">F1559_001911</name>
</gene>
<evidence type="ECO:0000256" key="9">
    <source>
        <dbReference type="RuleBase" id="RU004417"/>
    </source>
</evidence>
<dbReference type="GO" id="GO:0000166">
    <property type="term" value="F:nucleotide binding"/>
    <property type="evidence" value="ECO:0007669"/>
    <property type="project" value="UniProtKB-KW"/>
</dbReference>
<dbReference type="Gene3D" id="3.40.50.720">
    <property type="entry name" value="NAD(P)-binding Rossmann-like Domain"/>
    <property type="match status" value="1"/>
</dbReference>
<dbReference type="InterPro" id="IPR036291">
    <property type="entry name" value="NAD(P)-bd_dom_sf"/>
</dbReference>
<reference evidence="11 12" key="1">
    <citation type="journal article" date="2020" name="J. Phycol.">
        <title>Comparative genome analysis reveals Cyanidiococcus gen. nov., a new extremophilic red algal genus sister to Cyanidioschyzon (Cyanidioschyzonaceae, Rhodophyta).</title>
        <authorList>
            <person name="Liu S.-L."/>
            <person name="Chiang Y.-R."/>
            <person name="Yoon H.S."/>
            <person name="Fu H.-Y."/>
        </authorList>
    </citation>
    <scope>NUCLEOTIDE SEQUENCE [LARGE SCALE GENOMIC DNA]</scope>
    <source>
        <strain evidence="11 12">THAL066</strain>
    </source>
</reference>
<evidence type="ECO:0000259" key="10">
    <source>
        <dbReference type="SMART" id="SM00839"/>
    </source>
</evidence>
<dbReference type="InterPro" id="IPR014362">
    <property type="entry name" value="Glu_DH"/>
</dbReference>
<feature type="binding site" evidence="7">
    <location>
        <position position="360"/>
    </location>
    <ligand>
        <name>substrate</name>
    </ligand>
</feature>
<dbReference type="EMBL" id="VWRR01000008">
    <property type="protein sequence ID" value="KAF6002979.1"/>
    <property type="molecule type" value="Genomic_DNA"/>
</dbReference>
<keyword evidence="7" id="KW-0547">Nucleotide-binding</keyword>
<feature type="binding site" evidence="7">
    <location>
        <position position="95"/>
    </location>
    <ligand>
        <name>substrate</name>
    </ligand>
</feature>
<dbReference type="PIRSF" id="PIRSF000185">
    <property type="entry name" value="Glu_DH"/>
    <property type="match status" value="1"/>
</dbReference>